<evidence type="ECO:0000313" key="5">
    <source>
        <dbReference type="Proteomes" id="UP000261520"/>
    </source>
</evidence>
<dbReference type="STRING" id="409849.ENSPMGP00000009299"/>
<accession>A0A3B3ZY03</accession>
<evidence type="ECO:0000313" key="4">
    <source>
        <dbReference type="Ensembl" id="ENSPMGP00000009299.1"/>
    </source>
</evidence>
<reference evidence="4" key="1">
    <citation type="submission" date="2025-08" db="UniProtKB">
        <authorList>
            <consortium name="Ensembl"/>
        </authorList>
    </citation>
    <scope>IDENTIFICATION</scope>
</reference>
<dbReference type="GO" id="GO:0005524">
    <property type="term" value="F:ATP binding"/>
    <property type="evidence" value="ECO:0007669"/>
    <property type="project" value="UniProtKB-KW"/>
</dbReference>
<evidence type="ECO:0000256" key="1">
    <source>
        <dbReference type="ARBA" id="ARBA00022741"/>
    </source>
</evidence>
<dbReference type="GO" id="GO:0005829">
    <property type="term" value="C:cytosol"/>
    <property type="evidence" value="ECO:0007669"/>
    <property type="project" value="TreeGrafter"/>
</dbReference>
<organism evidence="4 5">
    <name type="scientific">Periophthalmus magnuspinnatus</name>
    <dbReference type="NCBI Taxonomy" id="409849"/>
    <lineage>
        <taxon>Eukaryota</taxon>
        <taxon>Metazoa</taxon>
        <taxon>Chordata</taxon>
        <taxon>Craniata</taxon>
        <taxon>Vertebrata</taxon>
        <taxon>Euteleostomi</taxon>
        <taxon>Actinopterygii</taxon>
        <taxon>Neopterygii</taxon>
        <taxon>Teleostei</taxon>
        <taxon>Neoteleostei</taxon>
        <taxon>Acanthomorphata</taxon>
        <taxon>Gobiaria</taxon>
        <taxon>Gobiiformes</taxon>
        <taxon>Gobioidei</taxon>
        <taxon>Gobiidae</taxon>
        <taxon>Oxudercinae</taxon>
        <taxon>Periophthalmus</taxon>
    </lineage>
</organism>
<keyword evidence="5" id="KW-1185">Reference proteome</keyword>
<dbReference type="Ensembl" id="ENSPMGT00000009918.1">
    <property type="protein sequence ID" value="ENSPMGP00000009299.1"/>
    <property type="gene ID" value="ENSPMGG00000007713.1"/>
</dbReference>
<evidence type="ECO:0000256" key="2">
    <source>
        <dbReference type="ARBA" id="ARBA00022840"/>
    </source>
</evidence>
<protein>
    <submittedName>
        <fullName evidence="4">Uncharacterized protein</fullName>
    </submittedName>
</protein>
<keyword evidence="2" id="KW-0067">ATP-binding</keyword>
<name>A0A3B3ZY03_9GOBI</name>
<dbReference type="GO" id="GO:0015937">
    <property type="term" value="P:coenzyme A biosynthetic process"/>
    <property type="evidence" value="ECO:0007669"/>
    <property type="project" value="UniProtKB-KW"/>
</dbReference>
<keyword evidence="1" id="KW-0547">Nucleotide-binding</keyword>
<dbReference type="GO" id="GO:0004594">
    <property type="term" value="F:pantothenate kinase activity"/>
    <property type="evidence" value="ECO:0007669"/>
    <property type="project" value="TreeGrafter"/>
</dbReference>
<evidence type="ECO:0000256" key="3">
    <source>
        <dbReference type="ARBA" id="ARBA00022993"/>
    </source>
</evidence>
<dbReference type="GO" id="GO:0005634">
    <property type="term" value="C:nucleus"/>
    <property type="evidence" value="ECO:0007669"/>
    <property type="project" value="TreeGrafter"/>
</dbReference>
<dbReference type="PANTHER" id="PTHR12280:SF20">
    <property type="entry name" value="4'-PHOSPHOPANTETHEINE PHOSPHATASE"/>
    <property type="match status" value="1"/>
</dbReference>
<proteinExistence type="predicted"/>
<sequence>FLAVGSFGRATKWPALEKWSTIPRMTFQLELAYYSTAEVNLFDHTTKVMCLEAHGDKLRKIAVHEEATARLHFIKFENAYIETSLDFIKVHFVITETISFLIYKRYTFIVYLFVSIAVTFTPDISPYSTAGRTFWGLGAICLQRFDELLQLASIGQHCNIMWFWREGLSHYRGPVDSYVIYLYFILEFSKEDMASSLLHIISRDIGVYFGGFFIWGHPVTMHTITCSINSFTKARDIGAFMKEAEEDTKAKIY</sequence>
<keyword evidence="3" id="KW-0173">Coenzyme A biosynthesis</keyword>
<dbReference type="PANTHER" id="PTHR12280">
    <property type="entry name" value="PANTOTHENATE KINASE"/>
    <property type="match status" value="1"/>
</dbReference>
<dbReference type="InterPro" id="IPR004567">
    <property type="entry name" value="Type_II_PanK"/>
</dbReference>
<dbReference type="SUPFAM" id="SSF53067">
    <property type="entry name" value="Actin-like ATPase domain"/>
    <property type="match status" value="1"/>
</dbReference>
<dbReference type="InterPro" id="IPR043129">
    <property type="entry name" value="ATPase_NBD"/>
</dbReference>
<dbReference type="Proteomes" id="UP000261520">
    <property type="component" value="Unplaced"/>
</dbReference>
<dbReference type="AlphaFoldDB" id="A0A3B3ZY03"/>
<reference evidence="4" key="2">
    <citation type="submission" date="2025-09" db="UniProtKB">
        <authorList>
            <consortium name="Ensembl"/>
        </authorList>
    </citation>
    <scope>IDENTIFICATION</scope>
</reference>
<dbReference type="Gene3D" id="3.30.420.40">
    <property type="match status" value="1"/>
</dbReference>